<dbReference type="Gene3D" id="3.40.630.30">
    <property type="match status" value="1"/>
</dbReference>
<dbReference type="EMBL" id="AZFH01000060">
    <property type="protein sequence ID" value="KRL80383.1"/>
    <property type="molecule type" value="Genomic_DNA"/>
</dbReference>
<keyword evidence="1 4" id="KW-0808">Transferase</keyword>
<dbReference type="PANTHER" id="PTHR43072">
    <property type="entry name" value="N-ACETYLTRANSFERASE"/>
    <property type="match status" value="1"/>
</dbReference>
<dbReference type="STRING" id="1423740.FC36_GL002180"/>
<organism evidence="4 5">
    <name type="scientific">Ligilactobacillus equi DSM 15833 = JCM 10991</name>
    <dbReference type="NCBI Taxonomy" id="1423740"/>
    <lineage>
        <taxon>Bacteria</taxon>
        <taxon>Bacillati</taxon>
        <taxon>Bacillota</taxon>
        <taxon>Bacilli</taxon>
        <taxon>Lactobacillales</taxon>
        <taxon>Lactobacillaceae</taxon>
        <taxon>Ligilactobacillus</taxon>
    </lineage>
</organism>
<dbReference type="Proteomes" id="UP000051048">
    <property type="component" value="Unassembled WGS sequence"/>
</dbReference>
<dbReference type="PATRIC" id="fig|1423740.3.peg.2366"/>
<dbReference type="Pfam" id="PF00583">
    <property type="entry name" value="Acetyltransf_1"/>
    <property type="match status" value="1"/>
</dbReference>
<evidence type="ECO:0000256" key="2">
    <source>
        <dbReference type="ARBA" id="ARBA00023315"/>
    </source>
</evidence>
<evidence type="ECO:0000313" key="4">
    <source>
        <dbReference type="EMBL" id="KRL80383.1"/>
    </source>
</evidence>
<feature type="domain" description="N-acetyltransferase" evidence="3">
    <location>
        <begin position="1"/>
        <end position="153"/>
    </location>
</feature>
<dbReference type="RefSeq" id="WP_023860459.1">
    <property type="nucleotide sequence ID" value="NZ_AZFH01000060.1"/>
</dbReference>
<name>A0A0R1TGE3_9LACO</name>
<dbReference type="SUPFAM" id="SSF55729">
    <property type="entry name" value="Acyl-CoA N-acyltransferases (Nat)"/>
    <property type="match status" value="1"/>
</dbReference>
<comment type="caution">
    <text evidence="4">The sequence shown here is derived from an EMBL/GenBank/DDBJ whole genome shotgun (WGS) entry which is preliminary data.</text>
</comment>
<dbReference type="PANTHER" id="PTHR43072:SF23">
    <property type="entry name" value="UPF0039 PROTEIN C11D3.02C"/>
    <property type="match status" value="1"/>
</dbReference>
<dbReference type="GO" id="GO:0016747">
    <property type="term" value="F:acyltransferase activity, transferring groups other than amino-acyl groups"/>
    <property type="evidence" value="ECO:0007669"/>
    <property type="project" value="InterPro"/>
</dbReference>
<evidence type="ECO:0000259" key="3">
    <source>
        <dbReference type="PROSITE" id="PS51186"/>
    </source>
</evidence>
<dbReference type="OrthoDB" id="9798006at2"/>
<dbReference type="CDD" id="cd04301">
    <property type="entry name" value="NAT_SF"/>
    <property type="match status" value="1"/>
</dbReference>
<accession>A0A0R1TGE3</accession>
<reference evidence="4 5" key="1">
    <citation type="journal article" date="2015" name="Genome Announc.">
        <title>Expanding the biotechnology potential of lactobacilli through comparative genomics of 213 strains and associated genera.</title>
        <authorList>
            <person name="Sun Z."/>
            <person name="Harris H.M."/>
            <person name="McCann A."/>
            <person name="Guo C."/>
            <person name="Argimon S."/>
            <person name="Zhang W."/>
            <person name="Yang X."/>
            <person name="Jeffery I.B."/>
            <person name="Cooney J.C."/>
            <person name="Kagawa T.F."/>
            <person name="Liu W."/>
            <person name="Song Y."/>
            <person name="Salvetti E."/>
            <person name="Wrobel A."/>
            <person name="Rasinkangas P."/>
            <person name="Parkhill J."/>
            <person name="Rea M.C."/>
            <person name="O'Sullivan O."/>
            <person name="Ritari J."/>
            <person name="Douillard F.P."/>
            <person name="Paul Ross R."/>
            <person name="Yang R."/>
            <person name="Briner A.E."/>
            <person name="Felis G.E."/>
            <person name="de Vos W.M."/>
            <person name="Barrangou R."/>
            <person name="Klaenhammer T.R."/>
            <person name="Caufield P.W."/>
            <person name="Cui Y."/>
            <person name="Zhang H."/>
            <person name="O'Toole P.W."/>
        </authorList>
    </citation>
    <scope>NUCLEOTIDE SEQUENCE [LARGE SCALE GENOMIC DNA]</scope>
    <source>
        <strain evidence="4 5">DSM 15833</strain>
    </source>
</reference>
<dbReference type="InterPro" id="IPR016181">
    <property type="entry name" value="Acyl_CoA_acyltransferase"/>
</dbReference>
<evidence type="ECO:0000256" key="1">
    <source>
        <dbReference type="ARBA" id="ARBA00022679"/>
    </source>
</evidence>
<evidence type="ECO:0000313" key="5">
    <source>
        <dbReference type="Proteomes" id="UP000051048"/>
    </source>
</evidence>
<dbReference type="InterPro" id="IPR000182">
    <property type="entry name" value="GNAT_dom"/>
</dbReference>
<proteinExistence type="predicted"/>
<sequence>MEFRLAQKTDLPTIVDIYNQIIPSRLATADLEPITVADRQVWFDAFDARHPLWMIEAEGQTLGWVGLEPFYGRKAYEYTAEIAIYLDEKARGKKVGTQALEFVLNQVNDLGISAIVAYIFGHNRPSLALFEKYGFERWGHLPQVAQLDGQKRDLEILGRRFD</sequence>
<dbReference type="PROSITE" id="PS51186">
    <property type="entry name" value="GNAT"/>
    <property type="match status" value="1"/>
</dbReference>
<gene>
    <name evidence="4" type="ORF">FC36_GL002180</name>
</gene>
<protein>
    <submittedName>
        <fullName evidence="4">Phosphinothricin N-acetyltransferase</fullName>
    </submittedName>
</protein>
<dbReference type="AlphaFoldDB" id="A0A0R1TGE3"/>
<keyword evidence="2" id="KW-0012">Acyltransferase</keyword>